<organism evidence="2 3">
    <name type="scientific">Buttiauxella agrestis</name>
    <dbReference type="NCBI Taxonomy" id="82977"/>
    <lineage>
        <taxon>Bacteria</taxon>
        <taxon>Pseudomonadati</taxon>
        <taxon>Pseudomonadota</taxon>
        <taxon>Gammaproteobacteria</taxon>
        <taxon>Enterobacterales</taxon>
        <taxon>Enterobacteriaceae</taxon>
        <taxon>Buttiauxella</taxon>
    </lineage>
</organism>
<dbReference type="Proteomes" id="UP000255528">
    <property type="component" value="Unassembled WGS sequence"/>
</dbReference>
<gene>
    <name evidence="2" type="ORF">NCTC12119_00044</name>
</gene>
<evidence type="ECO:0000256" key="1">
    <source>
        <dbReference type="SAM" id="MobiDB-lite"/>
    </source>
</evidence>
<feature type="region of interest" description="Disordered" evidence="1">
    <location>
        <begin position="1"/>
        <end position="31"/>
    </location>
</feature>
<accession>A0A381C196</accession>
<reference evidence="2 3" key="1">
    <citation type="submission" date="2018-06" db="EMBL/GenBank/DDBJ databases">
        <authorList>
            <consortium name="Pathogen Informatics"/>
            <person name="Doyle S."/>
        </authorList>
    </citation>
    <scope>NUCLEOTIDE SEQUENCE [LARGE SCALE GENOMIC DNA]</scope>
    <source>
        <strain evidence="2 3">NCTC12119</strain>
    </source>
</reference>
<proteinExistence type="predicted"/>
<dbReference type="AlphaFoldDB" id="A0A381C196"/>
<evidence type="ECO:0000313" key="3">
    <source>
        <dbReference type="Proteomes" id="UP000255528"/>
    </source>
</evidence>
<dbReference type="EMBL" id="UIGI01000001">
    <property type="protein sequence ID" value="SUW61646.1"/>
    <property type="molecule type" value="Genomic_DNA"/>
</dbReference>
<name>A0A381C196_9ENTR</name>
<evidence type="ECO:0000313" key="2">
    <source>
        <dbReference type="EMBL" id="SUW61646.1"/>
    </source>
</evidence>
<sequence>MDSPHYHTASLTKGIPGLTSASGHTERTAHK</sequence>
<protein>
    <submittedName>
        <fullName evidence="2">Uncharacterized protein</fullName>
    </submittedName>
</protein>